<keyword evidence="3" id="KW-0808">Transferase</keyword>
<dbReference type="EC" id="2.4.-.-" evidence="3"/>
<dbReference type="InterPro" id="IPR001296">
    <property type="entry name" value="Glyco_trans_1"/>
</dbReference>
<proteinExistence type="predicted"/>
<dbReference type="EMBL" id="CP134890">
    <property type="protein sequence ID" value="WNM21619.1"/>
    <property type="molecule type" value="Genomic_DNA"/>
</dbReference>
<keyword evidence="4" id="KW-1185">Reference proteome</keyword>
<dbReference type="RefSeq" id="WP_313325507.1">
    <property type="nucleotide sequence ID" value="NZ_CP134878.1"/>
</dbReference>
<accession>A0AA96EXE2</accession>
<evidence type="ECO:0000313" key="4">
    <source>
        <dbReference type="Proteomes" id="UP001304515"/>
    </source>
</evidence>
<sequence>MIVFFLPDLRAGGAERVMLNVLLKYHLAFPEESVVLLLGKKEGPLLAEIPSTIPIYSLEASNATRSIRPLIRFCKKHHPKVVFSTLGSALAASIAKNFVSSKIIFINRIGNTIGAEKMLIDNRIKRALYLLANKIIAKNSDHILFQCKYMVEDFIFETGMQPKKYNYIYNPVQIDRIEKLIFEEVKETYTFISVGRLNPQKDYETLLKSCVILKERNIKFKLGIIGEGPLKKDLQEKIKVLNLEDCVHLIGFLPNPYPYMKEAKYLVSSSLYEGFSNVIIESLCLGTPVIATNCPGGNAEVLVEGKNGFLCNVNDAEDLASIMEKGINESDKFDNKNIANDAKVLFNMETIFKQYVKVLKNNIE</sequence>
<accession>A0AA96F0L6</accession>
<evidence type="ECO:0000259" key="1">
    <source>
        <dbReference type="Pfam" id="PF00534"/>
    </source>
</evidence>
<dbReference type="AlphaFoldDB" id="A0AA96F0L6"/>
<dbReference type="Pfam" id="PF00534">
    <property type="entry name" value="Glycos_transf_1"/>
    <property type="match status" value="1"/>
</dbReference>
<dbReference type="CDD" id="cd03811">
    <property type="entry name" value="GT4_GT28_WabH-like"/>
    <property type="match status" value="1"/>
</dbReference>
<keyword evidence="3" id="KW-0328">Glycosyltransferase</keyword>
<dbReference type="Gene3D" id="3.40.50.2000">
    <property type="entry name" value="Glycogen Phosphorylase B"/>
    <property type="match status" value="2"/>
</dbReference>
<feature type="domain" description="Glycosyl transferase family 1" evidence="1">
    <location>
        <begin position="184"/>
        <end position="332"/>
    </location>
</feature>
<evidence type="ECO:0000313" key="2">
    <source>
        <dbReference type="EMBL" id="WNM20229.1"/>
    </source>
</evidence>
<protein>
    <submittedName>
        <fullName evidence="3">Glycosyltransferase</fullName>
        <ecNumber evidence="3">2.4.-.-</ecNumber>
    </submittedName>
</protein>
<evidence type="ECO:0000313" key="3">
    <source>
        <dbReference type="EMBL" id="WNM21619.1"/>
    </source>
</evidence>
<dbReference type="GO" id="GO:0016757">
    <property type="term" value="F:glycosyltransferase activity"/>
    <property type="evidence" value="ECO:0007669"/>
    <property type="project" value="UniProtKB-KW"/>
</dbReference>
<dbReference type="KEGG" id="fcj:RN605_13165"/>
<gene>
    <name evidence="3" type="ORF">RN605_13165</name>
    <name evidence="2" type="ORF">RN608_05995</name>
</gene>
<dbReference type="SUPFAM" id="SSF53756">
    <property type="entry name" value="UDP-Glycosyltransferase/glycogen phosphorylase"/>
    <property type="match status" value="1"/>
</dbReference>
<reference evidence="3 4" key="1">
    <citation type="submission" date="2023-09" db="EMBL/GenBank/DDBJ databases">
        <title>Flavobacterium sp. a novel bacteria isolate from Pepper rhizosphere.</title>
        <authorList>
            <person name="Peng Y."/>
            <person name="Lee J."/>
        </authorList>
    </citation>
    <scope>NUCLEOTIDE SEQUENCE [LARGE SCALE GENOMIC DNA]</scope>
    <source>
        <strain evidence="2">PMR2A8</strain>
        <strain evidence="3 4">PMTSA4</strain>
    </source>
</reference>
<dbReference type="PANTHER" id="PTHR12526:SF630">
    <property type="entry name" value="GLYCOSYLTRANSFERASE"/>
    <property type="match status" value="1"/>
</dbReference>
<dbReference type="Proteomes" id="UP001304515">
    <property type="component" value="Chromosome"/>
</dbReference>
<name>A0AA96F0L6_9FLAO</name>
<dbReference type="EMBL" id="CP134878">
    <property type="protein sequence ID" value="WNM20229.1"/>
    <property type="molecule type" value="Genomic_DNA"/>
</dbReference>
<organism evidence="3 4">
    <name type="scientific">Flavobacterium capsici</name>
    <dbReference type="NCBI Taxonomy" id="3075618"/>
    <lineage>
        <taxon>Bacteria</taxon>
        <taxon>Pseudomonadati</taxon>
        <taxon>Bacteroidota</taxon>
        <taxon>Flavobacteriia</taxon>
        <taxon>Flavobacteriales</taxon>
        <taxon>Flavobacteriaceae</taxon>
        <taxon>Flavobacterium</taxon>
    </lineage>
</organism>
<dbReference type="PANTHER" id="PTHR12526">
    <property type="entry name" value="GLYCOSYLTRANSFERASE"/>
    <property type="match status" value="1"/>
</dbReference>